<evidence type="ECO:0000313" key="3">
    <source>
        <dbReference type="Proteomes" id="UP000243797"/>
    </source>
</evidence>
<feature type="compositionally biased region" description="Basic and acidic residues" evidence="1">
    <location>
        <begin position="51"/>
        <end position="63"/>
    </location>
</feature>
<dbReference type="Proteomes" id="UP000243797">
    <property type="component" value="Unassembled WGS sequence"/>
</dbReference>
<evidence type="ECO:0000256" key="1">
    <source>
        <dbReference type="SAM" id="MobiDB-lite"/>
    </source>
</evidence>
<reference evidence="2 3" key="1">
    <citation type="submission" date="2017-06" db="EMBL/GenBank/DDBJ databases">
        <title>Draft genome sequence of a variant of Elsinoe murrayae.</title>
        <authorList>
            <person name="Cheng Q."/>
        </authorList>
    </citation>
    <scope>NUCLEOTIDE SEQUENCE [LARGE SCALE GENOMIC DNA]</scope>
    <source>
        <strain evidence="2 3">CQ-2017a</strain>
    </source>
</reference>
<dbReference type="EMBL" id="NKHZ01000055">
    <property type="protein sequence ID" value="PNS16602.1"/>
    <property type="molecule type" value="Genomic_DNA"/>
</dbReference>
<name>A0A2K1QNN0_9PEZI</name>
<comment type="caution">
    <text evidence="2">The sequence shown here is derived from an EMBL/GenBank/DDBJ whole genome shotgun (WGS) entry which is preliminary data.</text>
</comment>
<protein>
    <submittedName>
        <fullName evidence="2">Uncharacterized protein</fullName>
    </submittedName>
</protein>
<feature type="compositionally biased region" description="Basic and acidic residues" evidence="1">
    <location>
        <begin position="105"/>
        <end position="114"/>
    </location>
</feature>
<dbReference type="AlphaFoldDB" id="A0A2K1QNN0"/>
<keyword evidence="3" id="KW-1185">Reference proteome</keyword>
<gene>
    <name evidence="2" type="ORF">CAC42_4566</name>
</gene>
<proteinExistence type="predicted"/>
<accession>A0A2K1QNN0</accession>
<organism evidence="2 3">
    <name type="scientific">Sphaceloma murrayae</name>
    <dbReference type="NCBI Taxonomy" id="2082308"/>
    <lineage>
        <taxon>Eukaryota</taxon>
        <taxon>Fungi</taxon>
        <taxon>Dikarya</taxon>
        <taxon>Ascomycota</taxon>
        <taxon>Pezizomycotina</taxon>
        <taxon>Dothideomycetes</taxon>
        <taxon>Dothideomycetidae</taxon>
        <taxon>Myriangiales</taxon>
        <taxon>Elsinoaceae</taxon>
        <taxon>Sphaceloma</taxon>
    </lineage>
</organism>
<dbReference type="InParanoid" id="A0A2K1QNN0"/>
<feature type="region of interest" description="Disordered" evidence="1">
    <location>
        <begin position="51"/>
        <end position="114"/>
    </location>
</feature>
<evidence type="ECO:0000313" key="2">
    <source>
        <dbReference type="EMBL" id="PNS16602.1"/>
    </source>
</evidence>
<feature type="compositionally biased region" description="Basic and acidic residues" evidence="1">
    <location>
        <begin position="73"/>
        <end position="88"/>
    </location>
</feature>
<sequence>MRELVDILRYYPIDHAHEIIDKLRAGENVASAVDHARQALIEAFEAKDAPVRQRDGMAQRDGETVTGPPLPRRNREAGAAEHVVENGPRRNNKGKAPSTSAVSEAFDRGNVDGG</sequence>